<dbReference type="Gene3D" id="1.10.10.60">
    <property type="entry name" value="Homeodomain-like"/>
    <property type="match status" value="1"/>
</dbReference>
<evidence type="ECO:0000313" key="4">
    <source>
        <dbReference type="Proteomes" id="UP000233750"/>
    </source>
</evidence>
<proteinExistence type="predicted"/>
<protein>
    <recommendedName>
        <fullName evidence="2">Helix-turn-helix domain-containing protein</fullName>
    </recommendedName>
</protein>
<feature type="region of interest" description="Disordered" evidence="1">
    <location>
        <begin position="37"/>
        <end position="58"/>
    </location>
</feature>
<dbReference type="Pfam" id="PF19575">
    <property type="entry name" value="HTH_58"/>
    <property type="match status" value="1"/>
</dbReference>
<gene>
    <name evidence="3" type="ORF">ATK30_3305</name>
</gene>
<dbReference type="Proteomes" id="UP000233750">
    <property type="component" value="Unassembled WGS sequence"/>
</dbReference>
<dbReference type="InterPro" id="IPR045745">
    <property type="entry name" value="HTH_58_Actinobacteria-type"/>
</dbReference>
<sequence>MASRYEAGASLRSLARRYRMSVKTVRAHLVAAGVQIRPPGRPKRTAHPAASTAGSTATLPTEHRPALAAVHLLRPRPSGQHEKPEPEPQWPSFDLDALFTPVAPEPPATATAGERCIGFTTPQTVHRISDTPIATRYGDHTAAFTRCARIGLIDATIPDDAQPCAECHQGAPTQE</sequence>
<reference evidence="3 4" key="1">
    <citation type="submission" date="2017-12" db="EMBL/GenBank/DDBJ databases">
        <title>Sequencing the genomes of 1000 Actinobacteria strains.</title>
        <authorList>
            <person name="Klenk H.-P."/>
        </authorList>
    </citation>
    <scope>NUCLEOTIDE SEQUENCE [LARGE SCALE GENOMIC DNA]</scope>
    <source>
        <strain evidence="3 4">DSM 45165</strain>
    </source>
</reference>
<accession>A0A2N3WF40</accession>
<organism evidence="3 4">
    <name type="scientific">Amycolatopsis echigonensis</name>
    <dbReference type="NCBI Taxonomy" id="2576905"/>
    <lineage>
        <taxon>Bacteria</taxon>
        <taxon>Bacillati</taxon>
        <taxon>Actinomycetota</taxon>
        <taxon>Actinomycetes</taxon>
        <taxon>Pseudonocardiales</taxon>
        <taxon>Pseudonocardiaceae</taxon>
        <taxon>Amycolatopsis</taxon>
    </lineage>
</organism>
<feature type="domain" description="Helix-turn-helix" evidence="2">
    <location>
        <begin position="2"/>
        <end position="44"/>
    </location>
</feature>
<name>A0A2N3WF40_9PSEU</name>
<comment type="caution">
    <text evidence="3">The sequence shown here is derived from an EMBL/GenBank/DDBJ whole genome shotgun (WGS) entry which is preliminary data.</text>
</comment>
<evidence type="ECO:0000313" key="3">
    <source>
        <dbReference type="EMBL" id="PKV92500.1"/>
    </source>
</evidence>
<keyword evidence="4" id="KW-1185">Reference proteome</keyword>
<evidence type="ECO:0000259" key="2">
    <source>
        <dbReference type="Pfam" id="PF19575"/>
    </source>
</evidence>
<dbReference type="EMBL" id="PJMY01000003">
    <property type="protein sequence ID" value="PKV92500.1"/>
    <property type="molecule type" value="Genomic_DNA"/>
</dbReference>
<dbReference type="AlphaFoldDB" id="A0A2N3WF40"/>
<evidence type="ECO:0000256" key="1">
    <source>
        <dbReference type="SAM" id="MobiDB-lite"/>
    </source>
</evidence>